<dbReference type="STRING" id="388950.GCA_001611675_00739"/>
<organism evidence="2 3">
    <name type="scientific">Pontibacter akesuensis</name>
    <dbReference type="NCBI Taxonomy" id="388950"/>
    <lineage>
        <taxon>Bacteria</taxon>
        <taxon>Pseudomonadati</taxon>
        <taxon>Bacteroidota</taxon>
        <taxon>Cytophagia</taxon>
        <taxon>Cytophagales</taxon>
        <taxon>Hymenobacteraceae</taxon>
        <taxon>Pontibacter</taxon>
    </lineage>
</organism>
<feature type="chain" id="PRO_5010333377" description="Lipoprotein" evidence="1">
    <location>
        <begin position="22"/>
        <end position="227"/>
    </location>
</feature>
<keyword evidence="3" id="KW-1185">Reference proteome</keyword>
<dbReference type="Proteomes" id="UP000182491">
    <property type="component" value="Unassembled WGS sequence"/>
</dbReference>
<evidence type="ECO:0000313" key="3">
    <source>
        <dbReference type="Proteomes" id="UP000182491"/>
    </source>
</evidence>
<evidence type="ECO:0008006" key="4">
    <source>
        <dbReference type="Google" id="ProtNLM"/>
    </source>
</evidence>
<gene>
    <name evidence="2" type="ORF">SAMN04487941_3158</name>
</gene>
<dbReference type="EMBL" id="FPCA01000004">
    <property type="protein sequence ID" value="SFU89927.1"/>
    <property type="molecule type" value="Genomic_DNA"/>
</dbReference>
<dbReference type="RefSeq" id="WP_068836919.1">
    <property type="nucleotide sequence ID" value="NZ_BMXC01000004.1"/>
</dbReference>
<evidence type="ECO:0000313" key="2">
    <source>
        <dbReference type="EMBL" id="SFU89927.1"/>
    </source>
</evidence>
<dbReference type="AlphaFoldDB" id="A0A1I7JXL1"/>
<keyword evidence="1" id="KW-0732">Signal</keyword>
<sequence>MKNKYLSVAALALSTFLFVGCDDEDIKDFFPKPSDGDSKNWDIINFEMYKTGFLTEVKSSNGTGPIMVNAMRRQSNGTYANGNHAMIFNTHTPTGDDTDLFTGIHHPQGYDLSKVLIINQDMNSTPNDNQYGGTMTLDFSSMGTVTLHELTALDIDKYENMSYVRLYGANNRMLLEKKLMNMGNNSVQVVDLGNTSGVMRLEVTLDGTNNGMPAGSGAIDNIKFMKD</sequence>
<evidence type="ECO:0000256" key="1">
    <source>
        <dbReference type="SAM" id="SignalP"/>
    </source>
</evidence>
<dbReference type="OrthoDB" id="629398at2"/>
<reference evidence="3" key="1">
    <citation type="submission" date="2016-10" db="EMBL/GenBank/DDBJ databases">
        <authorList>
            <person name="Varghese N."/>
        </authorList>
    </citation>
    <scope>NUCLEOTIDE SEQUENCE [LARGE SCALE GENOMIC DNA]</scope>
    <source>
        <strain evidence="3">DSM 18820</strain>
    </source>
</reference>
<dbReference type="PROSITE" id="PS51257">
    <property type="entry name" value="PROKAR_LIPOPROTEIN"/>
    <property type="match status" value="1"/>
</dbReference>
<name>A0A1I7JXL1_9BACT</name>
<proteinExistence type="predicted"/>
<accession>A0A1I7JXL1</accession>
<protein>
    <recommendedName>
        <fullName evidence="4">Lipoprotein</fullName>
    </recommendedName>
</protein>
<feature type="signal peptide" evidence="1">
    <location>
        <begin position="1"/>
        <end position="21"/>
    </location>
</feature>